<evidence type="ECO:0000256" key="5">
    <source>
        <dbReference type="ARBA" id="ARBA00023136"/>
    </source>
</evidence>
<dbReference type="GO" id="GO:0007635">
    <property type="term" value="P:chemosensory behavior"/>
    <property type="evidence" value="ECO:0007669"/>
    <property type="project" value="TreeGrafter"/>
</dbReference>
<evidence type="ECO:0000256" key="6">
    <source>
        <dbReference type="ARBA" id="ARBA00023170"/>
    </source>
</evidence>
<accession>A0A7R9F553</accession>
<comment type="subcellular location">
    <subcellularLocation>
        <location evidence="1 8">Cell membrane</location>
        <topology evidence="1 8">Multi-pass membrane protein</topology>
    </subcellularLocation>
</comment>
<evidence type="ECO:0000256" key="2">
    <source>
        <dbReference type="ARBA" id="ARBA00022475"/>
    </source>
</evidence>
<dbReference type="Pfam" id="PF08395">
    <property type="entry name" value="7tm_7"/>
    <property type="match status" value="1"/>
</dbReference>
<name>A0A7R9F553_9NEOP</name>
<dbReference type="GO" id="GO:0043025">
    <property type="term" value="C:neuronal cell body"/>
    <property type="evidence" value="ECO:0007669"/>
    <property type="project" value="TreeGrafter"/>
</dbReference>
<evidence type="ECO:0000256" key="3">
    <source>
        <dbReference type="ARBA" id="ARBA00022692"/>
    </source>
</evidence>
<evidence type="ECO:0000256" key="7">
    <source>
        <dbReference type="ARBA" id="ARBA00023224"/>
    </source>
</evidence>
<keyword evidence="5 8" id="KW-0472">Membrane</keyword>
<feature type="transmembrane region" description="Helical" evidence="8">
    <location>
        <begin position="21"/>
        <end position="47"/>
    </location>
</feature>
<feature type="transmembrane region" description="Helical" evidence="8">
    <location>
        <begin position="259"/>
        <end position="277"/>
    </location>
</feature>
<evidence type="ECO:0000256" key="8">
    <source>
        <dbReference type="RuleBase" id="RU363108"/>
    </source>
</evidence>
<keyword evidence="6 8" id="KW-0675">Receptor</keyword>
<dbReference type="GO" id="GO:0007165">
    <property type="term" value="P:signal transduction"/>
    <property type="evidence" value="ECO:0007669"/>
    <property type="project" value="UniProtKB-KW"/>
</dbReference>
<dbReference type="GO" id="GO:0030425">
    <property type="term" value="C:dendrite"/>
    <property type="evidence" value="ECO:0007669"/>
    <property type="project" value="TreeGrafter"/>
</dbReference>
<dbReference type="EMBL" id="OD568556">
    <property type="protein sequence ID" value="CAD7447105.1"/>
    <property type="molecule type" value="Genomic_DNA"/>
</dbReference>
<dbReference type="GO" id="GO:0030424">
    <property type="term" value="C:axon"/>
    <property type="evidence" value="ECO:0007669"/>
    <property type="project" value="TreeGrafter"/>
</dbReference>
<feature type="transmembrane region" description="Helical" evidence="8">
    <location>
        <begin position="345"/>
        <end position="368"/>
    </location>
</feature>
<evidence type="ECO:0000313" key="9">
    <source>
        <dbReference type="EMBL" id="CAD7447105.1"/>
    </source>
</evidence>
<feature type="transmembrane region" description="Helical" evidence="8">
    <location>
        <begin position="463"/>
        <end position="484"/>
    </location>
</feature>
<keyword evidence="7 8" id="KW-0807">Transducer</keyword>
<dbReference type="GO" id="GO:0008049">
    <property type="term" value="P:male courtship behavior"/>
    <property type="evidence" value="ECO:0007669"/>
    <property type="project" value="TreeGrafter"/>
</dbReference>
<evidence type="ECO:0000256" key="4">
    <source>
        <dbReference type="ARBA" id="ARBA00022989"/>
    </source>
</evidence>
<keyword evidence="2 8" id="KW-1003">Cell membrane</keyword>
<feature type="transmembrane region" description="Helical" evidence="8">
    <location>
        <begin position="431"/>
        <end position="451"/>
    </location>
</feature>
<dbReference type="AlphaFoldDB" id="A0A7R9F553"/>
<gene>
    <name evidence="9" type="ORF">TBIB3V08_LOCUS9422</name>
</gene>
<feature type="transmembrane region" description="Helical" evidence="8">
    <location>
        <begin position="67"/>
        <end position="88"/>
    </location>
</feature>
<organism evidence="9">
    <name type="scientific">Timema bartmani</name>
    <dbReference type="NCBI Taxonomy" id="61472"/>
    <lineage>
        <taxon>Eukaryota</taxon>
        <taxon>Metazoa</taxon>
        <taxon>Ecdysozoa</taxon>
        <taxon>Arthropoda</taxon>
        <taxon>Hexapoda</taxon>
        <taxon>Insecta</taxon>
        <taxon>Pterygota</taxon>
        <taxon>Neoptera</taxon>
        <taxon>Polyneoptera</taxon>
        <taxon>Phasmatodea</taxon>
        <taxon>Timematodea</taxon>
        <taxon>Timematoidea</taxon>
        <taxon>Timematidae</taxon>
        <taxon>Timema</taxon>
    </lineage>
</organism>
<feature type="transmembrane region" description="Helical" evidence="8">
    <location>
        <begin position="307"/>
        <end position="325"/>
    </location>
</feature>
<feature type="transmembrane region" description="Helical" evidence="8">
    <location>
        <begin position="557"/>
        <end position="578"/>
    </location>
</feature>
<dbReference type="GO" id="GO:0005886">
    <property type="term" value="C:plasma membrane"/>
    <property type="evidence" value="ECO:0007669"/>
    <property type="project" value="UniProtKB-SubCell"/>
</dbReference>
<reference evidence="9" key="1">
    <citation type="submission" date="2020-11" db="EMBL/GenBank/DDBJ databases">
        <authorList>
            <person name="Tran Van P."/>
        </authorList>
    </citation>
    <scope>NUCLEOTIDE SEQUENCE</scope>
</reference>
<keyword evidence="3 8" id="KW-0812">Transmembrane</keyword>
<dbReference type="PANTHER" id="PTHR21143">
    <property type="entry name" value="INVERTEBRATE GUSTATORY RECEPTOR"/>
    <property type="match status" value="1"/>
</dbReference>
<feature type="transmembrane region" description="Helical" evidence="8">
    <location>
        <begin position="119"/>
        <end position="137"/>
    </location>
</feature>
<dbReference type="InterPro" id="IPR013604">
    <property type="entry name" value="7TM_chemorcpt"/>
</dbReference>
<feature type="transmembrane region" description="Helical" evidence="8">
    <location>
        <begin position="217"/>
        <end position="239"/>
    </location>
</feature>
<keyword evidence="4 8" id="KW-1133">Transmembrane helix</keyword>
<comment type="similarity">
    <text evidence="8">Belongs to the insect chemoreceptor superfamily. Gustatory receptor (GR) family.</text>
</comment>
<protein>
    <recommendedName>
        <fullName evidence="8">Gustatory receptor</fullName>
    </recommendedName>
</protein>
<sequence>MMPLKRESIKLAHKNQRKSAWSPAGVVYTCSWILICLSMCYVTVKMIYSQNKEDNPNVTLDSLAGDLIEPVTTCIIGAIIHVMALAHASKLPRLLSKLSELDGEMLGTSLAVHDRDYRFTLAINVAYSMVYLVLKGIRLVSQNQYELSAVWLIPLDLIHMSVFFGEGQFASICYFIKQRFTFMNGKLREMEHSLQGMMPLKGVLENREKVKWSCGEVFYSGLWILSCFFLVYPISVTIFYKSRLSQPKEQLDKTLTNMLEPALSCLVGAIVHIANMLKIKSLPRLLRKIFNVDSKLLFTERKTHSSGFRFGITTFSLYLFLFLAIKRIRVVSLKLHQYHEDLIFLGLDFILLSVFIGETQFLTLGYFLKQRFTLVNVKLKALDWETLGNQNSVMFSGRRHCRWLEEDPISVYTLEMLRQAHMRLSDCTTMLSEIYGVQLLVWVAVSFLQIPTSLYKLFNPTEINTWTIIAMVSWCCYFVVRFFVAIKLCSSTSDEAHRSWELVENLKQRSLPAPIMEEVGAEYMMVDHNENNNCVFQLNLFARHVSSQKIEFSACGFFNLDMSLMTSVLAAGVTYLVIMVQLQSQ</sequence>
<comment type="caution">
    <text evidence="8">Lacks conserved residue(s) required for the propagation of feature annotation.</text>
</comment>
<proteinExistence type="inferred from homology"/>
<feature type="transmembrane region" description="Helical" evidence="8">
    <location>
        <begin position="157"/>
        <end position="176"/>
    </location>
</feature>
<dbReference type="PANTHER" id="PTHR21143:SF133">
    <property type="entry name" value="GUSTATORY AND PHEROMONE RECEPTOR 32A-RELATED"/>
    <property type="match status" value="1"/>
</dbReference>
<evidence type="ECO:0000256" key="1">
    <source>
        <dbReference type="ARBA" id="ARBA00004651"/>
    </source>
</evidence>
<dbReference type="GO" id="GO:0050909">
    <property type="term" value="P:sensory perception of taste"/>
    <property type="evidence" value="ECO:0007669"/>
    <property type="project" value="InterPro"/>
</dbReference>
<comment type="function">
    <text evidence="8">Gustatory receptor which mediates acceptance or avoidance behavior, depending on its substrates.</text>
</comment>